<dbReference type="PANTHER" id="PTHR23513">
    <property type="entry name" value="INTEGRAL MEMBRANE EFFLUX PROTEIN-RELATED"/>
    <property type="match status" value="1"/>
</dbReference>
<keyword evidence="5 7" id="KW-0472">Membrane</keyword>
<keyword evidence="2" id="KW-1003">Cell membrane</keyword>
<feature type="transmembrane region" description="Helical" evidence="7">
    <location>
        <begin position="95"/>
        <end position="117"/>
    </location>
</feature>
<protein>
    <submittedName>
        <fullName evidence="9">MFS transporter</fullName>
    </submittedName>
</protein>
<organism evidence="9 10">
    <name type="scientific">Bifidobacterium santillanense</name>
    <dbReference type="NCBI Taxonomy" id="2809028"/>
    <lineage>
        <taxon>Bacteria</taxon>
        <taxon>Bacillati</taxon>
        <taxon>Actinomycetota</taxon>
        <taxon>Actinomycetes</taxon>
        <taxon>Bifidobacteriales</taxon>
        <taxon>Bifidobacteriaceae</taxon>
        <taxon>Bifidobacterium</taxon>
    </lineage>
</organism>
<evidence type="ECO:0000256" key="6">
    <source>
        <dbReference type="SAM" id="MobiDB-lite"/>
    </source>
</evidence>
<evidence type="ECO:0000313" key="9">
    <source>
        <dbReference type="EMBL" id="MBT1171934.1"/>
    </source>
</evidence>
<dbReference type="InterPro" id="IPR020846">
    <property type="entry name" value="MFS_dom"/>
</dbReference>
<evidence type="ECO:0000259" key="8">
    <source>
        <dbReference type="PROSITE" id="PS50850"/>
    </source>
</evidence>
<accession>A0ABS5UM22</accession>
<feature type="transmembrane region" description="Helical" evidence="7">
    <location>
        <begin position="129"/>
        <end position="162"/>
    </location>
</feature>
<dbReference type="Pfam" id="PF07690">
    <property type="entry name" value="MFS_1"/>
    <property type="match status" value="2"/>
</dbReference>
<feature type="region of interest" description="Disordered" evidence="6">
    <location>
        <begin position="264"/>
        <end position="295"/>
    </location>
</feature>
<keyword evidence="10" id="KW-1185">Reference proteome</keyword>
<evidence type="ECO:0000256" key="7">
    <source>
        <dbReference type="SAM" id="Phobius"/>
    </source>
</evidence>
<sequence>MKRAFAMHANDHPSSERSATSPDLDLCPTPNVVATDTPATADAVPSSAGRRPHSLWRLPAYRNWFAADTTDVFAVSLRTFAIPLIGLAISGSPFVAGLLVTVESTIGLALMSVGGAITDRHDRRRLMILLGLIGGALSAVTTFLLATGTMGTGLFAAIVVLFAVMNGLLGPSNDAMLKSLVPMDRFAKAQAIREARESCVELSGGAIGGLLYRIVGWFPFLVSAVLYLVAAVMAVRLPRHTADDTVGTGAAPRISVAGALATAGTRGSDDADATTTAANPTAGAQGNGRAPGRGSDRVSSFLAQFVEGWRWTLTRGTILAAIAQGAVVNVACYGSIVGVQIMLAERGTDAALIGLVGTATGVSALIGSLAAGWLVDHIPTGRLIILTFAVLTAAMIPLLFTDSYGMVVACMAATSLLFPALNAGELGFIFGRTPDDMQGRVSTVFETTIGVPGALTPALVGWLLQTSGLGFRAVMVLVVGCAAVGLLLACVTPTRRIPRPEHWELTEL</sequence>
<evidence type="ECO:0000256" key="2">
    <source>
        <dbReference type="ARBA" id="ARBA00022475"/>
    </source>
</evidence>
<evidence type="ECO:0000256" key="5">
    <source>
        <dbReference type="ARBA" id="ARBA00023136"/>
    </source>
</evidence>
<feature type="domain" description="Major facilitator superfamily (MFS) profile" evidence="8">
    <location>
        <begin position="57"/>
        <end position="497"/>
    </location>
</feature>
<name>A0ABS5UM22_9BIFI</name>
<feature type="transmembrane region" description="Helical" evidence="7">
    <location>
        <begin position="318"/>
        <end position="344"/>
    </location>
</feature>
<feature type="region of interest" description="Disordered" evidence="6">
    <location>
        <begin position="1"/>
        <end position="26"/>
    </location>
</feature>
<keyword evidence="4 7" id="KW-1133">Transmembrane helix</keyword>
<proteinExistence type="predicted"/>
<dbReference type="SUPFAM" id="SSF103473">
    <property type="entry name" value="MFS general substrate transporter"/>
    <property type="match status" value="1"/>
</dbReference>
<keyword evidence="3 7" id="KW-0812">Transmembrane</keyword>
<feature type="transmembrane region" description="Helical" evidence="7">
    <location>
        <begin position="383"/>
        <end position="400"/>
    </location>
</feature>
<dbReference type="EMBL" id="JAFEJS010000001">
    <property type="protein sequence ID" value="MBT1171934.1"/>
    <property type="molecule type" value="Genomic_DNA"/>
</dbReference>
<feature type="transmembrane region" description="Helical" evidence="7">
    <location>
        <begin position="470"/>
        <end position="491"/>
    </location>
</feature>
<dbReference type="Gene3D" id="1.20.1250.20">
    <property type="entry name" value="MFS general substrate transporter like domains"/>
    <property type="match status" value="1"/>
</dbReference>
<feature type="compositionally biased region" description="Low complexity" evidence="6">
    <location>
        <begin position="273"/>
        <end position="284"/>
    </location>
</feature>
<comment type="subcellular location">
    <subcellularLocation>
        <location evidence="1">Cell membrane</location>
        <topology evidence="1">Multi-pass membrane protein</topology>
    </subcellularLocation>
</comment>
<reference evidence="9 10" key="1">
    <citation type="journal article" date="2021" name="Environ. Microbiol.">
        <title>Genetic insights into the dark matter of the mammalian gut microbiota through targeted genome reconstruction.</title>
        <authorList>
            <person name="Lugli G.A."/>
            <person name="Alessandri G."/>
            <person name="Milani C."/>
            <person name="Viappiani A."/>
            <person name="Fontana F."/>
            <person name="Tarracchini C."/>
            <person name="Mancabelli L."/>
            <person name="Argentini C."/>
            <person name="Ruiz L."/>
            <person name="Margolles A."/>
            <person name="van Sinderen D."/>
            <person name="Turroni F."/>
            <person name="Ventura M."/>
        </authorList>
    </citation>
    <scope>NUCLEOTIDE SEQUENCE [LARGE SCALE GENOMIC DNA]</scope>
    <source>
        <strain evidence="9 10">MA2</strain>
    </source>
</reference>
<dbReference type="CDD" id="cd06173">
    <property type="entry name" value="MFS_MefA_like"/>
    <property type="match status" value="1"/>
</dbReference>
<dbReference type="InterPro" id="IPR011701">
    <property type="entry name" value="MFS"/>
</dbReference>
<feature type="transmembrane region" description="Helical" evidence="7">
    <location>
        <begin position="350"/>
        <end position="371"/>
    </location>
</feature>
<feature type="transmembrane region" description="Helical" evidence="7">
    <location>
        <begin position="72"/>
        <end position="89"/>
    </location>
</feature>
<evidence type="ECO:0000256" key="3">
    <source>
        <dbReference type="ARBA" id="ARBA00022692"/>
    </source>
</evidence>
<dbReference type="RefSeq" id="WP_214357216.1">
    <property type="nucleotide sequence ID" value="NZ_JAFEJS010000001.1"/>
</dbReference>
<evidence type="ECO:0000256" key="4">
    <source>
        <dbReference type="ARBA" id="ARBA00022989"/>
    </source>
</evidence>
<dbReference type="InterPro" id="IPR036259">
    <property type="entry name" value="MFS_trans_sf"/>
</dbReference>
<dbReference type="PANTHER" id="PTHR23513:SF6">
    <property type="entry name" value="MAJOR FACILITATOR SUPERFAMILY ASSOCIATED DOMAIN-CONTAINING PROTEIN"/>
    <property type="match status" value="1"/>
</dbReference>
<comment type="caution">
    <text evidence="9">The sequence shown here is derived from an EMBL/GenBank/DDBJ whole genome shotgun (WGS) entry which is preliminary data.</text>
</comment>
<gene>
    <name evidence="9" type="ORF">JS528_00885</name>
</gene>
<dbReference type="PROSITE" id="PS50850">
    <property type="entry name" value="MFS"/>
    <property type="match status" value="1"/>
</dbReference>
<feature type="transmembrane region" description="Helical" evidence="7">
    <location>
        <begin position="406"/>
        <end position="431"/>
    </location>
</feature>
<dbReference type="Proteomes" id="UP000773064">
    <property type="component" value="Unassembled WGS sequence"/>
</dbReference>
<feature type="transmembrane region" description="Helical" evidence="7">
    <location>
        <begin position="214"/>
        <end position="235"/>
    </location>
</feature>
<evidence type="ECO:0000313" key="10">
    <source>
        <dbReference type="Proteomes" id="UP000773064"/>
    </source>
</evidence>
<evidence type="ECO:0000256" key="1">
    <source>
        <dbReference type="ARBA" id="ARBA00004651"/>
    </source>
</evidence>